<evidence type="ECO:0000256" key="1">
    <source>
        <dbReference type="ARBA" id="ARBA00023015"/>
    </source>
</evidence>
<dbReference type="PANTHER" id="PTHR30055">
    <property type="entry name" value="HTH-TYPE TRANSCRIPTIONAL REGULATOR RUTR"/>
    <property type="match status" value="1"/>
</dbReference>
<keyword evidence="7" id="KW-1185">Reference proteome</keyword>
<dbReference type="FunCoup" id="Q0F2B2">
    <property type="interactions" value="119"/>
</dbReference>
<dbReference type="RefSeq" id="WP_009850657.1">
    <property type="nucleotide sequence ID" value="NZ_DS022295.1"/>
</dbReference>
<evidence type="ECO:0000256" key="2">
    <source>
        <dbReference type="ARBA" id="ARBA00023125"/>
    </source>
</evidence>
<dbReference type="AlphaFoldDB" id="Q0F2B2"/>
<dbReference type="OrthoDB" id="5293507at2"/>
<name>Q0F2B2_9PROT</name>
<comment type="caution">
    <text evidence="6">The sequence shown here is derived from an EMBL/GenBank/DDBJ whole genome shotgun (WGS) entry which is preliminary data.</text>
</comment>
<evidence type="ECO:0000313" key="6">
    <source>
        <dbReference type="EMBL" id="EAU55638.1"/>
    </source>
</evidence>
<dbReference type="eggNOG" id="COG1309">
    <property type="taxonomic scope" value="Bacteria"/>
</dbReference>
<evidence type="ECO:0000256" key="3">
    <source>
        <dbReference type="ARBA" id="ARBA00023163"/>
    </source>
</evidence>
<dbReference type="InterPro" id="IPR009057">
    <property type="entry name" value="Homeodomain-like_sf"/>
</dbReference>
<accession>Q0F2B2</accession>
<keyword evidence="2 4" id="KW-0238">DNA-binding</keyword>
<dbReference type="PROSITE" id="PS50977">
    <property type="entry name" value="HTH_TETR_2"/>
    <property type="match status" value="1"/>
</dbReference>
<dbReference type="InterPro" id="IPR036271">
    <property type="entry name" value="Tet_transcr_reg_TetR-rel_C_sf"/>
</dbReference>
<dbReference type="SUPFAM" id="SSF46689">
    <property type="entry name" value="Homeodomain-like"/>
    <property type="match status" value="1"/>
</dbReference>
<gene>
    <name evidence="6" type="ORF">SPV1_01782</name>
</gene>
<feature type="DNA-binding region" description="H-T-H motif" evidence="4">
    <location>
        <begin position="24"/>
        <end position="43"/>
    </location>
</feature>
<dbReference type="Proteomes" id="UP000005297">
    <property type="component" value="Unassembled WGS sequence"/>
</dbReference>
<dbReference type="PROSITE" id="PS01081">
    <property type="entry name" value="HTH_TETR_1"/>
    <property type="match status" value="1"/>
</dbReference>
<dbReference type="HOGENOM" id="CLU_069356_12_8_0"/>
<dbReference type="SUPFAM" id="SSF48498">
    <property type="entry name" value="Tetracyclin repressor-like, C-terminal domain"/>
    <property type="match status" value="1"/>
</dbReference>
<dbReference type="InterPro" id="IPR023772">
    <property type="entry name" value="DNA-bd_HTH_TetR-type_CS"/>
</dbReference>
<dbReference type="InParanoid" id="Q0F2B2"/>
<reference evidence="6 7" key="1">
    <citation type="submission" date="2006-09" db="EMBL/GenBank/DDBJ databases">
        <authorList>
            <person name="Emerson D."/>
            <person name="Ferriera S."/>
            <person name="Johnson J."/>
            <person name="Kravitz S."/>
            <person name="Halpern A."/>
            <person name="Remington K."/>
            <person name="Beeson K."/>
            <person name="Tran B."/>
            <person name="Rogers Y.-H."/>
            <person name="Friedman R."/>
            <person name="Venter J.C."/>
        </authorList>
    </citation>
    <scope>NUCLEOTIDE SEQUENCE [LARGE SCALE GENOMIC DNA]</scope>
    <source>
        <strain evidence="6 7">PV-1</strain>
    </source>
</reference>
<dbReference type="PANTHER" id="PTHR30055:SF234">
    <property type="entry name" value="HTH-TYPE TRANSCRIPTIONAL REGULATOR BETI"/>
    <property type="match status" value="1"/>
</dbReference>
<proteinExistence type="predicted"/>
<dbReference type="InterPro" id="IPR050109">
    <property type="entry name" value="HTH-type_TetR-like_transc_reg"/>
</dbReference>
<keyword evidence="3" id="KW-0804">Transcription</keyword>
<evidence type="ECO:0000259" key="5">
    <source>
        <dbReference type="PROSITE" id="PS50977"/>
    </source>
</evidence>
<keyword evidence="1" id="KW-0805">Transcription regulation</keyword>
<dbReference type="Gene3D" id="1.10.357.10">
    <property type="entry name" value="Tetracycline Repressor, domain 2"/>
    <property type="match status" value="1"/>
</dbReference>
<organism evidence="6 7">
    <name type="scientific">Mariprofundus ferrooxydans PV-1</name>
    <dbReference type="NCBI Taxonomy" id="314345"/>
    <lineage>
        <taxon>Bacteria</taxon>
        <taxon>Pseudomonadati</taxon>
        <taxon>Pseudomonadota</taxon>
        <taxon>Candidatius Mariprofundia</taxon>
        <taxon>Mariprofundales</taxon>
        <taxon>Mariprofundaceae</taxon>
        <taxon>Mariprofundus</taxon>
    </lineage>
</organism>
<dbReference type="Pfam" id="PF00440">
    <property type="entry name" value="TetR_N"/>
    <property type="match status" value="1"/>
</dbReference>
<dbReference type="GO" id="GO:0003700">
    <property type="term" value="F:DNA-binding transcription factor activity"/>
    <property type="evidence" value="ECO:0007669"/>
    <property type="project" value="TreeGrafter"/>
</dbReference>
<dbReference type="STRING" id="314344.AL013_01265"/>
<evidence type="ECO:0000256" key="4">
    <source>
        <dbReference type="PROSITE-ProRule" id="PRU00335"/>
    </source>
</evidence>
<dbReference type="InterPro" id="IPR001647">
    <property type="entry name" value="HTH_TetR"/>
</dbReference>
<dbReference type="GO" id="GO:0000976">
    <property type="term" value="F:transcription cis-regulatory region binding"/>
    <property type="evidence" value="ECO:0007669"/>
    <property type="project" value="TreeGrafter"/>
</dbReference>
<protein>
    <submittedName>
        <fullName evidence="6">Regulatory protein, TetR family</fullName>
    </submittedName>
</protein>
<evidence type="ECO:0000313" key="7">
    <source>
        <dbReference type="Proteomes" id="UP000005297"/>
    </source>
</evidence>
<dbReference type="PRINTS" id="PR00455">
    <property type="entry name" value="HTHTETR"/>
</dbReference>
<feature type="domain" description="HTH tetR-type" evidence="5">
    <location>
        <begin position="1"/>
        <end position="61"/>
    </location>
</feature>
<sequence length="205" mass="22343">MPGCVKILDAAESLFASHGVDGVSIREIAEAAGISKATVFHHFDSKEALYQAVVRRSCKGIVALVAQMAAREDGNPLASLADYRRHDLQETLAHADVVRLVLRELTLGRDDQARQLSEEVFGEHFVRLRRLIEKAQHAGELKTDVDAGLAAVSVVSINLFLFLVWPVLKHLPDTPFVRIEDAAESMFTLLLDGMARSGSVSGSQA</sequence>
<dbReference type="EMBL" id="AATS01000002">
    <property type="protein sequence ID" value="EAU55638.1"/>
    <property type="molecule type" value="Genomic_DNA"/>
</dbReference>